<name>A0A5C6PTG7_9TELE</name>
<gene>
    <name evidence="4" type="ORF">D4764_01G0021140</name>
</gene>
<sequence>MKSSFDWDGEALPQVFSTCARQRAVASGLTAKGDAWTLSTAAAQQHSSSSSSSSSRAAAAASASLCCHYQPLLLLYADPRGTPVVLQESPNPGSSTNLELAHCSSSRAATTAKTQVRRSASTGTSQGHYCATAATFNPLRPALCCGMAPAGVTELSLLSGREPSISSDTRTDSSTDSSAEPSHQSTGSHLSSDSQTTVVGYDITHAPRGSAAAESAVEGPPAPPLLSSPAGVTRKRPSSSSPPGGRSPPRPRPLARCPRPLRLGSGAVTVGLGASLGGGKHQQREQVQRKWSHRGSSSGSRYRPTWRPRREALNIDSIFTRPRGSSLGYNTLPAPSLPSEAQDPFPSEGPAPASQLGVRELVRWDLEAGSGLVGQPRSFGGGRTMGPPAPPPLRGVEQQPRLIQRMESGYESSERNSSSPDRWGGTFCRRSRPGTNGRSSVHREVGQHKRVLMSGPSWRSVPKSKSSGAILQELPTLSWGGGTSAERSELDELQEEVARRARQQEQQRRREAEREAAMGFNPRPSKFMDLDQLQHQDQTSGGAGPYQTQLNFNVVLQRSSMRVERNAAASGASPFVAMETSATKTLHPRQQTNSTDTLDWTAALFWKSRSVLRPLHEANTHSGLAVAACMRSPGAPLKHRQEQEMERETGSARRQGPHRYHHCPPCLLSSTCSEPPHSPCPPPPPHVVEQPDPVQVLLTPSQEEEEDQAAPRQDSALGQDPTHPGAALVRSSPHPCEPCREVEQDGGVGKRGEEGEAGREGVGVRLCELLQVGGVSVRPLGRHLAISLPSLPLRLWDPHGSHLEPLHTHPPPPSSPPPPPSSVESSGPSKPFTPLWQPPRPHSSTTAAPPWPPDSTPHWSSWSLDGPNAVVTPYDTPPDRCIPIQTQTSGQHASFSCQSSPGHYSSQHALGRHGCDHEEAELSELDSLYQASLLAGRTGCSPSERLISRVGGQARSKTPNADMERSAYGADCTRSPAYLNKPMALQDFRLGAEPDDGENPRRIGRSLSGTVVASRRGRLTATRSFVSWTSCALPPPRGRALELHLPDVLSLHILLFPVLFSPSCFPVAPPPPSPPPSSSSPTPPITTSLLRFTGGVGRRRGLLVVSDRRQVVLQRSLTASVTSQPGPSPAQPPYVDPGSALGDRPAILVLLARALVLLGLLSLPPSWALRGFLCAINLVGEPRLTPSLDPIEAPPTHGTLGSGGGSHHEATPLPLSLGHFLLGRSQELETGTTGGRRRNREALRLSGAMTQVHFVKGGETARRPHPPRRALSPGDEDEEEEEEEETLKLLGTLLLCIEVALLTDGMQKERPAGEGEQE</sequence>
<feature type="region of interest" description="Disordered" evidence="3">
    <location>
        <begin position="373"/>
        <end position="527"/>
    </location>
</feature>
<proteinExistence type="predicted"/>
<dbReference type="PANTHER" id="PTHR22975">
    <property type="entry name" value="UBIQUITIN SPECIFIC PROTEINASE"/>
    <property type="match status" value="1"/>
</dbReference>
<evidence type="ECO:0000256" key="1">
    <source>
        <dbReference type="ARBA" id="ARBA00022786"/>
    </source>
</evidence>
<feature type="region of interest" description="Disordered" evidence="3">
    <location>
        <begin position="1192"/>
        <end position="1213"/>
    </location>
</feature>
<feature type="compositionally biased region" description="Basic and acidic residues" evidence="3">
    <location>
        <begin position="737"/>
        <end position="759"/>
    </location>
</feature>
<protein>
    <submittedName>
        <fullName evidence="4">Inactive ubiquitin carboxyl-terminal hydrolase 54</fullName>
    </submittedName>
</protein>
<feature type="compositionally biased region" description="Pro residues" evidence="3">
    <location>
        <begin position="1126"/>
        <end position="1135"/>
    </location>
</feature>
<comment type="caution">
    <text evidence="4">The sequence shown here is derived from an EMBL/GenBank/DDBJ whole genome shotgun (WGS) entry which is preliminary data.</text>
</comment>
<feature type="region of interest" description="Disordered" evidence="3">
    <location>
        <begin position="1117"/>
        <end position="1137"/>
    </location>
</feature>
<accession>A0A5C6PTG7</accession>
<feature type="compositionally biased region" description="Low complexity" evidence="3">
    <location>
        <begin position="254"/>
        <end position="264"/>
    </location>
</feature>
<feature type="compositionally biased region" description="Basic and acidic residues" evidence="3">
    <location>
        <begin position="486"/>
        <end position="516"/>
    </location>
</feature>
<feature type="compositionally biased region" description="Basic and acidic residues" evidence="3">
    <location>
        <begin position="639"/>
        <end position="651"/>
    </location>
</feature>
<feature type="region of interest" description="Disordered" evidence="3">
    <location>
        <begin position="671"/>
        <end position="759"/>
    </location>
</feature>
<feature type="region of interest" description="Disordered" evidence="3">
    <location>
        <begin position="207"/>
        <end position="308"/>
    </location>
</feature>
<dbReference type="Proteomes" id="UP000324091">
    <property type="component" value="Chromosome 1"/>
</dbReference>
<evidence type="ECO:0000313" key="5">
    <source>
        <dbReference type="Proteomes" id="UP000324091"/>
    </source>
</evidence>
<feature type="compositionally biased region" description="Polar residues" evidence="3">
    <location>
        <begin position="179"/>
        <end position="195"/>
    </location>
</feature>
<feature type="compositionally biased region" description="Pro residues" evidence="3">
    <location>
        <begin position="808"/>
        <end position="821"/>
    </location>
</feature>
<dbReference type="EMBL" id="RHFK02000001">
    <property type="protein sequence ID" value="TWW82299.1"/>
    <property type="molecule type" value="Genomic_DNA"/>
</dbReference>
<feature type="region of interest" description="Disordered" evidence="3">
    <location>
        <begin position="802"/>
        <end position="864"/>
    </location>
</feature>
<evidence type="ECO:0000256" key="3">
    <source>
        <dbReference type="SAM" id="MobiDB-lite"/>
    </source>
</evidence>
<reference evidence="4 5" key="1">
    <citation type="submission" date="2019-04" db="EMBL/GenBank/DDBJ databases">
        <title>Chromosome genome assembly for Takifugu flavidus.</title>
        <authorList>
            <person name="Xiao S."/>
        </authorList>
    </citation>
    <scope>NUCLEOTIDE SEQUENCE [LARGE SCALE GENOMIC DNA]</scope>
    <source>
        <strain evidence="4">HTHZ2018</strain>
        <tissue evidence="4">Muscle</tissue>
    </source>
</reference>
<evidence type="ECO:0000256" key="2">
    <source>
        <dbReference type="ARBA" id="ARBA00022801"/>
    </source>
</evidence>
<keyword evidence="1" id="KW-0833">Ubl conjugation pathway</keyword>
<dbReference type="GO" id="GO:0016787">
    <property type="term" value="F:hydrolase activity"/>
    <property type="evidence" value="ECO:0007669"/>
    <property type="project" value="UniProtKB-KW"/>
</dbReference>
<feature type="compositionally biased region" description="Low complexity" evidence="3">
    <location>
        <begin position="164"/>
        <end position="178"/>
    </location>
</feature>
<dbReference type="InterPro" id="IPR052398">
    <property type="entry name" value="Ubiquitin_hydrolase_53/54"/>
</dbReference>
<feature type="compositionally biased region" description="Low complexity" evidence="3">
    <location>
        <begin position="687"/>
        <end position="696"/>
    </location>
</feature>
<feature type="compositionally biased region" description="Acidic residues" evidence="3">
    <location>
        <begin position="1274"/>
        <end position="1285"/>
    </location>
</feature>
<organism evidence="4 5">
    <name type="scientific">Takifugu flavidus</name>
    <name type="common">sansaifugu</name>
    <dbReference type="NCBI Taxonomy" id="433684"/>
    <lineage>
        <taxon>Eukaryota</taxon>
        <taxon>Metazoa</taxon>
        <taxon>Chordata</taxon>
        <taxon>Craniata</taxon>
        <taxon>Vertebrata</taxon>
        <taxon>Euteleostomi</taxon>
        <taxon>Actinopterygii</taxon>
        <taxon>Neopterygii</taxon>
        <taxon>Teleostei</taxon>
        <taxon>Neoteleostei</taxon>
        <taxon>Acanthomorphata</taxon>
        <taxon>Eupercaria</taxon>
        <taxon>Tetraodontiformes</taxon>
        <taxon>Tetradontoidea</taxon>
        <taxon>Tetraodontidae</taxon>
        <taxon>Takifugu</taxon>
    </lineage>
</organism>
<feature type="compositionally biased region" description="Pro residues" evidence="3">
    <location>
        <begin position="676"/>
        <end position="686"/>
    </location>
</feature>
<dbReference type="PANTHER" id="PTHR22975:SF5">
    <property type="entry name" value="INACTIVE UBIQUITIN CARBOXYL-TERMINAL HYDROLASE 54"/>
    <property type="match status" value="1"/>
</dbReference>
<feature type="region of interest" description="Disordered" evidence="3">
    <location>
        <begin position="635"/>
        <end position="659"/>
    </location>
</feature>
<feature type="region of interest" description="Disordered" evidence="3">
    <location>
        <begin position="1255"/>
        <end position="1287"/>
    </location>
</feature>
<evidence type="ECO:0000313" key="4">
    <source>
        <dbReference type="EMBL" id="TWW82299.1"/>
    </source>
</evidence>
<feature type="compositionally biased region" description="Low complexity" evidence="3">
    <location>
        <begin position="407"/>
        <end position="419"/>
    </location>
</feature>
<keyword evidence="2 4" id="KW-0378">Hydrolase</keyword>
<feature type="region of interest" description="Disordered" evidence="3">
    <location>
        <begin position="323"/>
        <end position="353"/>
    </location>
</feature>
<feature type="region of interest" description="Disordered" evidence="3">
    <location>
        <begin position="160"/>
        <end position="195"/>
    </location>
</feature>
<keyword evidence="5" id="KW-1185">Reference proteome</keyword>